<reference evidence="1 2" key="1">
    <citation type="journal article" date="2018" name="Mol. Biol. Evol.">
        <title>Broad Genomic Sampling Reveals a Smut Pathogenic Ancestry of the Fungal Clade Ustilaginomycotina.</title>
        <authorList>
            <person name="Kijpornyongpan T."/>
            <person name="Mondo S.J."/>
            <person name="Barry K."/>
            <person name="Sandor L."/>
            <person name="Lee J."/>
            <person name="Lipzen A."/>
            <person name="Pangilinan J."/>
            <person name="LaButti K."/>
            <person name="Hainaut M."/>
            <person name="Henrissat B."/>
            <person name="Grigoriev I.V."/>
            <person name="Spatafora J.W."/>
            <person name="Aime M.C."/>
        </authorList>
    </citation>
    <scope>NUCLEOTIDE SEQUENCE [LARGE SCALE GENOMIC DNA]</scope>
    <source>
        <strain evidence="1 2">SA 807</strain>
    </source>
</reference>
<organism evidence="1 2">
    <name type="scientific">Violaceomyces palustris</name>
    <dbReference type="NCBI Taxonomy" id="1673888"/>
    <lineage>
        <taxon>Eukaryota</taxon>
        <taxon>Fungi</taxon>
        <taxon>Dikarya</taxon>
        <taxon>Basidiomycota</taxon>
        <taxon>Ustilaginomycotina</taxon>
        <taxon>Ustilaginomycetes</taxon>
        <taxon>Violaceomycetales</taxon>
        <taxon>Violaceomycetaceae</taxon>
        <taxon>Violaceomyces</taxon>
    </lineage>
</organism>
<evidence type="ECO:0000313" key="1">
    <source>
        <dbReference type="EMBL" id="PWN52327.1"/>
    </source>
</evidence>
<evidence type="ECO:0000313" key="2">
    <source>
        <dbReference type="Proteomes" id="UP000245626"/>
    </source>
</evidence>
<dbReference type="EMBL" id="KZ819783">
    <property type="protein sequence ID" value="PWN52327.1"/>
    <property type="molecule type" value="Genomic_DNA"/>
</dbReference>
<name>A0ACD0P2U4_9BASI</name>
<protein>
    <submittedName>
        <fullName evidence="1">Ser/thr protein phosphatase 2A regulatory subunit A</fullName>
    </submittedName>
</protein>
<proteinExistence type="predicted"/>
<keyword evidence="2" id="KW-1185">Reference proteome</keyword>
<sequence>MDSDEQLYPIAILIDELKSDDVTLRLNAIHRISTIALALGPERARDELIPFLQDSLDDEDEVLLALAEELGSGFVEYLGGPSFAHLLLGPLENLAAVEETVVREKASESITKIAEVLSQAQVEEHYIPLLKRLSGGDWFTSRTSATALFSAVYPKAQPSTQEELRKMFTILCQDETPMVRRAAARDLGPFAKNLPKQLIVSDIIPLYRKLSSDDQDSVRLLTVEDLIAIAESLDHDESKNYLLPSIRSAVQDKSWRVRYMVADHFVKLASAVGEDVVRDELVMAFVHLLKDNEAEVRTAGAGQVPGFAKLVDQDIILARLMPCVRELASDSSQHVRAALGTQISGLAPLLGKEATIEHLLPLFLQLLKDDFPDVRLNIISKLEQVNEVIGIELLSQSLLPAIVELAEDKQWRVRQAIIEYIPLLANQLGVQFFDEQLSNLCMSWLGDTVFSIREAATVNLKKLTDVFGVEWARQTIIPKVLQMGVHPNYLYRMTTIFAITTMAPSLNTEAICDSVLETVVPMVDDPIPNIRFNVAKAFEVLSTVLMQTQEGRGVVQSRIVPGLEKLKEDQDADVRFFAQKALEVASQQLSGELQRIFSLPNAPSETKR</sequence>
<accession>A0ACD0P2U4</accession>
<gene>
    <name evidence="1" type="ORF">IE53DRAFT_312308</name>
</gene>
<dbReference type="Proteomes" id="UP000245626">
    <property type="component" value="Unassembled WGS sequence"/>
</dbReference>